<proteinExistence type="predicted"/>
<name>A0A5B7IQZ0_PORTR</name>
<evidence type="ECO:0000313" key="2">
    <source>
        <dbReference type="Proteomes" id="UP000324222"/>
    </source>
</evidence>
<dbReference type="EMBL" id="VSRR010065637">
    <property type="protein sequence ID" value="MPC84519.1"/>
    <property type="molecule type" value="Genomic_DNA"/>
</dbReference>
<dbReference type="AlphaFoldDB" id="A0A5B7IQZ0"/>
<comment type="caution">
    <text evidence="1">The sequence shown here is derived from an EMBL/GenBank/DDBJ whole genome shotgun (WGS) entry which is preliminary data.</text>
</comment>
<protein>
    <submittedName>
        <fullName evidence="1">Uncharacterized protein</fullName>
    </submittedName>
</protein>
<sequence>MRSNCKKDGLDKGLLVLTEKPLCSAILCVRFLQVSPIITEVT</sequence>
<dbReference type="Proteomes" id="UP000324222">
    <property type="component" value="Unassembled WGS sequence"/>
</dbReference>
<gene>
    <name evidence="1" type="ORF">E2C01_079258</name>
</gene>
<evidence type="ECO:0000313" key="1">
    <source>
        <dbReference type="EMBL" id="MPC84519.1"/>
    </source>
</evidence>
<organism evidence="1 2">
    <name type="scientific">Portunus trituberculatus</name>
    <name type="common">Swimming crab</name>
    <name type="synonym">Neptunus trituberculatus</name>
    <dbReference type="NCBI Taxonomy" id="210409"/>
    <lineage>
        <taxon>Eukaryota</taxon>
        <taxon>Metazoa</taxon>
        <taxon>Ecdysozoa</taxon>
        <taxon>Arthropoda</taxon>
        <taxon>Crustacea</taxon>
        <taxon>Multicrustacea</taxon>
        <taxon>Malacostraca</taxon>
        <taxon>Eumalacostraca</taxon>
        <taxon>Eucarida</taxon>
        <taxon>Decapoda</taxon>
        <taxon>Pleocyemata</taxon>
        <taxon>Brachyura</taxon>
        <taxon>Eubrachyura</taxon>
        <taxon>Portunoidea</taxon>
        <taxon>Portunidae</taxon>
        <taxon>Portuninae</taxon>
        <taxon>Portunus</taxon>
    </lineage>
</organism>
<reference evidence="1 2" key="1">
    <citation type="submission" date="2019-05" db="EMBL/GenBank/DDBJ databases">
        <title>Another draft genome of Portunus trituberculatus and its Hox gene families provides insights of decapod evolution.</title>
        <authorList>
            <person name="Jeong J.-H."/>
            <person name="Song I."/>
            <person name="Kim S."/>
            <person name="Choi T."/>
            <person name="Kim D."/>
            <person name="Ryu S."/>
            <person name="Kim W."/>
        </authorList>
    </citation>
    <scope>NUCLEOTIDE SEQUENCE [LARGE SCALE GENOMIC DNA]</scope>
    <source>
        <tissue evidence="1">Muscle</tissue>
    </source>
</reference>
<keyword evidence="2" id="KW-1185">Reference proteome</keyword>
<accession>A0A5B7IQZ0</accession>